<dbReference type="Proteomes" id="UP000244727">
    <property type="component" value="Chromosome"/>
</dbReference>
<sequence length="438" mass="45921">MNAALDRALGRVWQSPLPGRVLDDLVALDRVAGHDGERRAADRILDHLDRAGAVDTRREAVPIEVWHADGASLAIDPPAASAGIDAQGDATPDHYAATALPYSPAGTVIGPVRSIDADADLDGAIALSRAGGDTHRLAAVGRAAERGAAGFLLAGDRPGQLRPTGTVGTGQAGPLVAAGISHETAATLDRRDRPVELSVSARLTDGETHLVRGRIGPDTADRVLVVAHHDAHAIGEGALDNGAGVAALVAVVETLVGVDLPLGVDVATVGGEEVGLLGSAALAAAMDTDRIRAVVNCDGIGRHPRPKAITHGSDALDDLIAGVARDLDRPIDRVTRTHPYSDHWPFLRRGVPALQFHSTRPGGRTDRWERGVTHTAADTREKVSIATVRDHAMVAAVAVRRLLDTRVPRRDPDAIRAGFEETGLSDRMRTAGVWPEAW</sequence>
<keyword evidence="11" id="KW-0378">Hydrolase</keyword>
<keyword evidence="6" id="KW-0964">Secreted</keyword>
<accession>A0A2R4X217</accession>
<dbReference type="GO" id="GO:0070573">
    <property type="term" value="F:metallodipeptidase activity"/>
    <property type="evidence" value="ECO:0007669"/>
    <property type="project" value="InterPro"/>
</dbReference>
<dbReference type="PANTHER" id="PTHR12053">
    <property type="entry name" value="PROTEASE FAMILY M28 PLASMA GLUTAMATE CARBOXYPEPTIDASE-RELATED"/>
    <property type="match status" value="1"/>
</dbReference>
<dbReference type="PANTHER" id="PTHR12053:SF3">
    <property type="entry name" value="CARBOXYPEPTIDASE Q"/>
    <property type="match status" value="1"/>
</dbReference>
<keyword evidence="15" id="KW-0482">Metalloprotease</keyword>
<evidence type="ECO:0000256" key="19">
    <source>
        <dbReference type="ARBA" id="ARBA00025833"/>
    </source>
</evidence>
<evidence type="ECO:0000256" key="16">
    <source>
        <dbReference type="ARBA" id="ARBA00023145"/>
    </source>
</evidence>
<dbReference type="AlphaFoldDB" id="A0A2R4X217"/>
<keyword evidence="22" id="KW-0031">Aminopeptidase</keyword>
<evidence type="ECO:0000256" key="14">
    <source>
        <dbReference type="ARBA" id="ARBA00023034"/>
    </source>
</evidence>
<evidence type="ECO:0000256" key="18">
    <source>
        <dbReference type="ARBA" id="ARBA00023228"/>
    </source>
</evidence>
<evidence type="ECO:0000256" key="10">
    <source>
        <dbReference type="ARBA" id="ARBA00022729"/>
    </source>
</evidence>
<dbReference type="Gene3D" id="3.40.630.10">
    <property type="entry name" value="Zn peptidases"/>
    <property type="match status" value="1"/>
</dbReference>
<dbReference type="Gene3D" id="3.50.30.30">
    <property type="match status" value="1"/>
</dbReference>
<keyword evidence="7" id="KW-0121">Carboxypeptidase</keyword>
<keyword evidence="13" id="KW-0862">Zinc</keyword>
<dbReference type="KEGG" id="harc:HARCEL1_09020"/>
<comment type="subunit">
    <text evidence="19">Homodimer. The monomeric form is inactive while the homodimer is active.</text>
</comment>
<dbReference type="GO" id="GO:0046872">
    <property type="term" value="F:metal ion binding"/>
    <property type="evidence" value="ECO:0007669"/>
    <property type="project" value="UniProtKB-KW"/>
</dbReference>
<evidence type="ECO:0000313" key="23">
    <source>
        <dbReference type="Proteomes" id="UP000244727"/>
    </source>
</evidence>
<dbReference type="GO" id="GO:0005576">
    <property type="term" value="C:extracellular region"/>
    <property type="evidence" value="ECO:0007669"/>
    <property type="project" value="UniProtKB-SubCell"/>
</dbReference>
<dbReference type="GO" id="GO:0005764">
    <property type="term" value="C:lysosome"/>
    <property type="evidence" value="ECO:0007669"/>
    <property type="project" value="UniProtKB-SubCell"/>
</dbReference>
<keyword evidence="8" id="KW-0645">Protease</keyword>
<evidence type="ECO:0000256" key="6">
    <source>
        <dbReference type="ARBA" id="ARBA00022525"/>
    </source>
</evidence>
<evidence type="ECO:0000256" key="2">
    <source>
        <dbReference type="ARBA" id="ARBA00004371"/>
    </source>
</evidence>
<keyword evidence="16" id="KW-0865">Zymogen</keyword>
<keyword evidence="12" id="KW-0256">Endoplasmic reticulum</keyword>
<evidence type="ECO:0000256" key="5">
    <source>
        <dbReference type="ARBA" id="ARBA00014116"/>
    </source>
</evidence>
<evidence type="ECO:0000256" key="12">
    <source>
        <dbReference type="ARBA" id="ARBA00022824"/>
    </source>
</evidence>
<dbReference type="InterPro" id="IPR046450">
    <property type="entry name" value="PA_dom_sf"/>
</dbReference>
<dbReference type="GO" id="GO:0004177">
    <property type="term" value="F:aminopeptidase activity"/>
    <property type="evidence" value="ECO:0007669"/>
    <property type="project" value="UniProtKB-KW"/>
</dbReference>
<keyword evidence="18" id="KW-0458">Lysosome</keyword>
<evidence type="ECO:0000256" key="11">
    <source>
        <dbReference type="ARBA" id="ARBA00022801"/>
    </source>
</evidence>
<dbReference type="InterPro" id="IPR039866">
    <property type="entry name" value="CPQ"/>
</dbReference>
<keyword evidence="10" id="KW-0732">Signal</keyword>
<evidence type="ECO:0000259" key="21">
    <source>
        <dbReference type="Pfam" id="PF04389"/>
    </source>
</evidence>
<evidence type="ECO:0000256" key="13">
    <source>
        <dbReference type="ARBA" id="ARBA00022833"/>
    </source>
</evidence>
<evidence type="ECO:0000256" key="20">
    <source>
        <dbReference type="ARBA" id="ARBA00033328"/>
    </source>
</evidence>
<dbReference type="GO" id="GO:0004180">
    <property type="term" value="F:carboxypeptidase activity"/>
    <property type="evidence" value="ECO:0007669"/>
    <property type="project" value="UniProtKB-KW"/>
</dbReference>
<evidence type="ECO:0000256" key="3">
    <source>
        <dbReference type="ARBA" id="ARBA00004555"/>
    </source>
</evidence>
<dbReference type="RefSeq" id="WP_108382605.1">
    <property type="nucleotide sequence ID" value="NZ_CP028858.1"/>
</dbReference>
<protein>
    <recommendedName>
        <fullName evidence="5">Carboxypeptidase Q</fullName>
    </recommendedName>
    <alternativeName>
        <fullName evidence="20">Plasma glutamate carboxypeptidase</fullName>
    </alternativeName>
</protein>
<comment type="subcellular location">
    <subcellularLocation>
        <location evidence="1">Endoplasmic reticulum</location>
    </subcellularLocation>
    <subcellularLocation>
        <location evidence="3">Golgi apparatus</location>
    </subcellularLocation>
    <subcellularLocation>
        <location evidence="2">Lysosome</location>
    </subcellularLocation>
    <subcellularLocation>
        <location evidence="4">Secreted</location>
    </subcellularLocation>
</comment>
<evidence type="ECO:0000256" key="8">
    <source>
        <dbReference type="ARBA" id="ARBA00022670"/>
    </source>
</evidence>
<keyword evidence="17" id="KW-0325">Glycoprotein</keyword>
<dbReference type="Pfam" id="PF04389">
    <property type="entry name" value="Peptidase_M28"/>
    <property type="match status" value="1"/>
</dbReference>
<dbReference type="GeneID" id="36512645"/>
<evidence type="ECO:0000256" key="7">
    <source>
        <dbReference type="ARBA" id="ARBA00022645"/>
    </source>
</evidence>
<name>A0A2R4X217_9EURY</name>
<dbReference type="SUPFAM" id="SSF52025">
    <property type="entry name" value="PA domain"/>
    <property type="match status" value="1"/>
</dbReference>
<gene>
    <name evidence="22" type="ORF">HARCEL1_09020</name>
</gene>
<keyword evidence="23" id="KW-1185">Reference proteome</keyword>
<dbReference type="EMBL" id="CP028858">
    <property type="protein sequence ID" value="AWB27842.1"/>
    <property type="molecule type" value="Genomic_DNA"/>
</dbReference>
<keyword evidence="14" id="KW-0333">Golgi apparatus</keyword>
<keyword evidence="9" id="KW-0479">Metal-binding</keyword>
<evidence type="ECO:0000256" key="4">
    <source>
        <dbReference type="ARBA" id="ARBA00004613"/>
    </source>
</evidence>
<proteinExistence type="predicted"/>
<feature type="domain" description="Peptidase M28" evidence="21">
    <location>
        <begin position="213"/>
        <end position="397"/>
    </location>
</feature>
<reference evidence="22 23" key="1">
    <citation type="submission" date="2018-04" db="EMBL/GenBank/DDBJ databases">
        <title>Halococcoides cellulosivorans gen. nov., sp. nov., an extremely halophilic cellulose-utilizing haloarchaeon from hypersaline lakes.</title>
        <authorList>
            <person name="Sorokin D.Y."/>
            <person name="Toshchakov S.V."/>
            <person name="Samarov N.I."/>
            <person name="Korzhenkov A."/>
            <person name="Kublanov I.V."/>
        </authorList>
    </citation>
    <scope>NUCLEOTIDE SEQUENCE [LARGE SCALE GENOMIC DNA]</scope>
    <source>
        <strain evidence="22 23">HArcel1</strain>
    </source>
</reference>
<evidence type="ECO:0000313" key="22">
    <source>
        <dbReference type="EMBL" id="AWB27842.1"/>
    </source>
</evidence>
<evidence type="ECO:0000256" key="1">
    <source>
        <dbReference type="ARBA" id="ARBA00004240"/>
    </source>
</evidence>
<evidence type="ECO:0000256" key="15">
    <source>
        <dbReference type="ARBA" id="ARBA00023049"/>
    </source>
</evidence>
<dbReference type="SUPFAM" id="SSF53187">
    <property type="entry name" value="Zn-dependent exopeptidases"/>
    <property type="match status" value="1"/>
</dbReference>
<organism evidence="22 23">
    <name type="scientific">Halococcoides cellulosivorans</name>
    <dbReference type="NCBI Taxonomy" id="1679096"/>
    <lineage>
        <taxon>Archaea</taxon>
        <taxon>Methanobacteriati</taxon>
        <taxon>Methanobacteriota</taxon>
        <taxon>Stenosarchaea group</taxon>
        <taxon>Halobacteria</taxon>
        <taxon>Halobacteriales</taxon>
        <taxon>Haloarculaceae</taxon>
        <taxon>Halococcoides</taxon>
    </lineage>
</organism>
<dbReference type="InterPro" id="IPR007484">
    <property type="entry name" value="Peptidase_M28"/>
</dbReference>
<evidence type="ECO:0000256" key="9">
    <source>
        <dbReference type="ARBA" id="ARBA00022723"/>
    </source>
</evidence>
<evidence type="ECO:0000256" key="17">
    <source>
        <dbReference type="ARBA" id="ARBA00023180"/>
    </source>
</evidence>
<dbReference type="GO" id="GO:0006508">
    <property type="term" value="P:proteolysis"/>
    <property type="evidence" value="ECO:0007669"/>
    <property type="project" value="UniProtKB-KW"/>
</dbReference>